<dbReference type="EMBL" id="VVIW01000007">
    <property type="protein sequence ID" value="NHZ41359.1"/>
    <property type="molecule type" value="Genomic_DNA"/>
</dbReference>
<evidence type="ECO:0000256" key="1">
    <source>
        <dbReference type="SAM" id="SignalP"/>
    </source>
</evidence>
<comment type="caution">
    <text evidence="2">The sequence shown here is derived from an EMBL/GenBank/DDBJ whole genome shotgun (WGS) entry which is preliminary data.</text>
</comment>
<evidence type="ECO:0000313" key="2">
    <source>
        <dbReference type="EMBL" id="NHZ41359.1"/>
    </source>
</evidence>
<accession>A0ABX0MCS6</accession>
<dbReference type="Proteomes" id="UP000819052">
    <property type="component" value="Unassembled WGS sequence"/>
</dbReference>
<evidence type="ECO:0008006" key="4">
    <source>
        <dbReference type="Google" id="ProtNLM"/>
    </source>
</evidence>
<evidence type="ECO:0000313" key="3">
    <source>
        <dbReference type="Proteomes" id="UP000819052"/>
    </source>
</evidence>
<protein>
    <recommendedName>
        <fullName evidence="4">Lipoprotein</fullName>
    </recommendedName>
</protein>
<keyword evidence="3" id="KW-1185">Reference proteome</keyword>
<gene>
    <name evidence="2" type="ORF">F1609_14505</name>
</gene>
<sequence>MTPTSVLMKWRAILAVLALSGTAGCGEAPIYRSAPMAADASALVDASGTIVKWICAKGERHRLVGDANGNAQIPAGARVTVGAYYNQDRLRCLAAASFIPQAGQRYRIDLQIAAERCKPAIYIDDPGAVIGVRLAPGVQPARSCDL</sequence>
<name>A0ABX0MCS6_9BURK</name>
<keyword evidence="1" id="KW-0732">Signal</keyword>
<dbReference type="RefSeq" id="WP_167077135.1">
    <property type="nucleotide sequence ID" value="NZ_VVIW01000007.1"/>
</dbReference>
<feature type="signal peptide" evidence="1">
    <location>
        <begin position="1"/>
        <end position="25"/>
    </location>
</feature>
<proteinExistence type="predicted"/>
<feature type="chain" id="PRO_5046010583" description="Lipoprotein" evidence="1">
    <location>
        <begin position="26"/>
        <end position="146"/>
    </location>
</feature>
<reference evidence="2 3" key="1">
    <citation type="submission" date="2019-09" db="EMBL/GenBank/DDBJ databases">
        <title>Taxonomy of Antarctic Massilia spp.: description of Massilia rubra sp. nov., Massilia aquatica sp. nov., Massilia mucilaginosa sp. nov., Massilia frigida sp. nov. isolated from streams, lakes and regoliths.</title>
        <authorList>
            <person name="Holochova P."/>
            <person name="Sedlacek I."/>
            <person name="Kralova S."/>
            <person name="Maslanova I."/>
            <person name="Busse H.-J."/>
            <person name="Stankova E."/>
            <person name="Vrbovska V."/>
            <person name="Kovarovic V."/>
            <person name="Bartak M."/>
            <person name="Svec P."/>
            <person name="Pantucek R."/>
        </authorList>
    </citation>
    <scope>NUCLEOTIDE SEQUENCE [LARGE SCALE GENOMIC DNA]</scope>
    <source>
        <strain evidence="2 3">CCM 8693</strain>
    </source>
</reference>
<organism evidence="2 3">
    <name type="scientific">Massilia aquatica</name>
    <dbReference type="NCBI Taxonomy" id="2609000"/>
    <lineage>
        <taxon>Bacteria</taxon>
        <taxon>Pseudomonadati</taxon>
        <taxon>Pseudomonadota</taxon>
        <taxon>Betaproteobacteria</taxon>
        <taxon>Burkholderiales</taxon>
        <taxon>Oxalobacteraceae</taxon>
        <taxon>Telluria group</taxon>
        <taxon>Massilia</taxon>
    </lineage>
</organism>